<evidence type="ECO:0000313" key="2">
    <source>
        <dbReference type="Proteomes" id="UP001279410"/>
    </source>
</evidence>
<sequence length="75" mass="8302">MVRRAATEILTDPLPPIAIPNLTDTPGHWAAPVQILLREGSELEFWVHLVTPYMSHATTTAAFKLLTGVDLREPL</sequence>
<comment type="caution">
    <text evidence="1">The sequence shown here is derived from an EMBL/GenBank/DDBJ whole genome shotgun (WGS) entry which is preliminary data.</text>
</comment>
<reference evidence="1" key="1">
    <citation type="submission" date="2022-08" db="EMBL/GenBank/DDBJ databases">
        <title>Genome sequencing of akame (Lates japonicus).</title>
        <authorList>
            <person name="Hashiguchi Y."/>
            <person name="Takahashi H."/>
        </authorList>
    </citation>
    <scope>NUCLEOTIDE SEQUENCE</scope>
    <source>
        <strain evidence="1">Kochi</strain>
    </source>
</reference>
<gene>
    <name evidence="1" type="ORF">AKAME5_002526500</name>
</gene>
<keyword evidence="2" id="KW-1185">Reference proteome</keyword>
<dbReference type="EMBL" id="BRZM01001898">
    <property type="protein sequence ID" value="GLD73939.1"/>
    <property type="molecule type" value="Genomic_DNA"/>
</dbReference>
<dbReference type="AlphaFoldDB" id="A0AAD3NMU1"/>
<evidence type="ECO:0000313" key="1">
    <source>
        <dbReference type="EMBL" id="GLD73939.1"/>
    </source>
</evidence>
<proteinExistence type="predicted"/>
<dbReference type="Proteomes" id="UP001279410">
    <property type="component" value="Unassembled WGS sequence"/>
</dbReference>
<accession>A0AAD3NMU1</accession>
<name>A0AAD3NMU1_LATJO</name>
<protein>
    <submittedName>
        <fullName evidence="1">E3 ubiquitin-protein ligase NEURL3</fullName>
    </submittedName>
</protein>
<organism evidence="1 2">
    <name type="scientific">Lates japonicus</name>
    <name type="common">Japanese lates</name>
    <dbReference type="NCBI Taxonomy" id="270547"/>
    <lineage>
        <taxon>Eukaryota</taxon>
        <taxon>Metazoa</taxon>
        <taxon>Chordata</taxon>
        <taxon>Craniata</taxon>
        <taxon>Vertebrata</taxon>
        <taxon>Euteleostomi</taxon>
        <taxon>Actinopterygii</taxon>
        <taxon>Neopterygii</taxon>
        <taxon>Teleostei</taxon>
        <taxon>Neoteleostei</taxon>
        <taxon>Acanthomorphata</taxon>
        <taxon>Carangaria</taxon>
        <taxon>Carangaria incertae sedis</taxon>
        <taxon>Centropomidae</taxon>
        <taxon>Lates</taxon>
    </lineage>
</organism>